<dbReference type="Proteomes" id="UP001596407">
    <property type="component" value="Unassembled WGS sequence"/>
</dbReference>
<feature type="compositionally biased region" description="Basic and acidic residues" evidence="1">
    <location>
        <begin position="236"/>
        <end position="279"/>
    </location>
</feature>
<feature type="compositionally biased region" description="Basic residues" evidence="1">
    <location>
        <begin position="222"/>
        <end position="235"/>
    </location>
</feature>
<organism evidence="2 3">
    <name type="scientific">Halorussus caseinilyticus</name>
    <dbReference type="NCBI Taxonomy" id="3034025"/>
    <lineage>
        <taxon>Archaea</taxon>
        <taxon>Methanobacteriati</taxon>
        <taxon>Methanobacteriota</taxon>
        <taxon>Stenosarchaea group</taxon>
        <taxon>Halobacteria</taxon>
        <taxon>Halobacteriales</taxon>
        <taxon>Haladaptataceae</taxon>
        <taxon>Halorussus</taxon>
    </lineage>
</organism>
<feature type="compositionally biased region" description="Basic and acidic residues" evidence="1">
    <location>
        <begin position="69"/>
        <end position="84"/>
    </location>
</feature>
<reference evidence="2 3" key="1">
    <citation type="journal article" date="2019" name="Int. J. Syst. Evol. Microbiol.">
        <title>The Global Catalogue of Microorganisms (GCM) 10K type strain sequencing project: providing services to taxonomists for standard genome sequencing and annotation.</title>
        <authorList>
            <consortium name="The Broad Institute Genomics Platform"/>
            <consortium name="The Broad Institute Genome Sequencing Center for Infectious Disease"/>
            <person name="Wu L."/>
            <person name="Ma J."/>
        </authorList>
    </citation>
    <scope>NUCLEOTIDE SEQUENCE [LARGE SCALE GENOMIC DNA]</scope>
    <source>
        <strain evidence="2 3">DT72</strain>
    </source>
</reference>
<accession>A0ABD5WLG6</accession>
<dbReference type="RefSeq" id="WP_276278924.1">
    <property type="nucleotide sequence ID" value="NZ_CP119809.1"/>
</dbReference>
<evidence type="ECO:0000256" key="1">
    <source>
        <dbReference type="SAM" id="MobiDB-lite"/>
    </source>
</evidence>
<feature type="compositionally biased region" description="Polar residues" evidence="1">
    <location>
        <begin position="85"/>
        <end position="96"/>
    </location>
</feature>
<feature type="compositionally biased region" description="Low complexity" evidence="1">
    <location>
        <begin position="153"/>
        <end position="167"/>
    </location>
</feature>
<dbReference type="EMBL" id="JBHSZH010000005">
    <property type="protein sequence ID" value="MFC7079958.1"/>
    <property type="molecule type" value="Genomic_DNA"/>
</dbReference>
<feature type="compositionally biased region" description="Basic and acidic residues" evidence="1">
    <location>
        <begin position="97"/>
        <end position="111"/>
    </location>
</feature>
<feature type="compositionally biased region" description="Basic and acidic residues" evidence="1">
    <location>
        <begin position="1"/>
        <end position="32"/>
    </location>
</feature>
<keyword evidence="3" id="KW-1185">Reference proteome</keyword>
<gene>
    <name evidence="2" type="ORF">ACFQJ6_07320</name>
</gene>
<protein>
    <submittedName>
        <fullName evidence="2">Uncharacterized protein</fullName>
    </submittedName>
</protein>
<dbReference type="AlphaFoldDB" id="A0ABD5WLG6"/>
<name>A0ABD5WLG6_9EURY</name>
<evidence type="ECO:0000313" key="2">
    <source>
        <dbReference type="EMBL" id="MFC7079958.1"/>
    </source>
</evidence>
<feature type="region of interest" description="Disordered" evidence="1">
    <location>
        <begin position="1"/>
        <end position="279"/>
    </location>
</feature>
<comment type="caution">
    <text evidence="2">The sequence shown here is derived from an EMBL/GenBank/DDBJ whole genome shotgun (WGS) entry which is preliminary data.</text>
</comment>
<feature type="compositionally biased region" description="Basic and acidic residues" evidence="1">
    <location>
        <begin position="125"/>
        <end position="152"/>
    </location>
</feature>
<evidence type="ECO:0000313" key="3">
    <source>
        <dbReference type="Proteomes" id="UP001596407"/>
    </source>
</evidence>
<proteinExistence type="predicted"/>
<dbReference type="GeneID" id="79303472"/>
<sequence length="279" mass="31944">MSNDQYRRGGREEPRWGRTTEERGRGDPRSPEQVESAVKRRMQGEELLIPVGDEDQSAGGDRASFRYGAEARQRGDHVPRESSRQSEGTGQPSQNPEESRHGLQHGGESRHQSSHAGPPHGGEQFSERERNASRQQSRGRDPSAEQSPERRPSPQQTHQQTPTEQTPSKQPHQRPTEGNQRPTEQPHQRPADDRSYSRRLEESRRRTEGPSGDEQARSGSARTRRYGSRRTVSQRRGHDIRNQQTQGRERDQSGSDRFERFGGRNDDADSRDARRDDRY</sequence>
<feature type="compositionally biased region" description="Basic and acidic residues" evidence="1">
    <location>
        <begin position="184"/>
        <end position="208"/>
    </location>
</feature>